<dbReference type="HOGENOM" id="CLU_2962954_0_0_1"/>
<accession>G0N6D4</accession>
<dbReference type="AlphaFoldDB" id="G0N6D4"/>
<evidence type="ECO:0000313" key="1">
    <source>
        <dbReference type="EMBL" id="EGT53695.1"/>
    </source>
</evidence>
<name>G0N6D4_CAEBE</name>
<sequence>MSFCNTLSGQRAPLFYSSMWFLSKLIESYSLVFRLFIPAKCCSSRFVYFRDIIVDLSWT</sequence>
<proteinExistence type="predicted"/>
<organism evidence="2">
    <name type="scientific">Caenorhabditis brenneri</name>
    <name type="common">Nematode worm</name>
    <dbReference type="NCBI Taxonomy" id="135651"/>
    <lineage>
        <taxon>Eukaryota</taxon>
        <taxon>Metazoa</taxon>
        <taxon>Ecdysozoa</taxon>
        <taxon>Nematoda</taxon>
        <taxon>Chromadorea</taxon>
        <taxon>Rhabditida</taxon>
        <taxon>Rhabditina</taxon>
        <taxon>Rhabditomorpha</taxon>
        <taxon>Rhabditoidea</taxon>
        <taxon>Rhabditidae</taxon>
        <taxon>Peloderinae</taxon>
        <taxon>Caenorhabditis</taxon>
    </lineage>
</organism>
<keyword evidence="2" id="KW-1185">Reference proteome</keyword>
<dbReference type="Proteomes" id="UP000008068">
    <property type="component" value="Unassembled WGS sequence"/>
</dbReference>
<gene>
    <name evidence="1" type="ORF">CAEBREN_11860</name>
</gene>
<evidence type="ECO:0000313" key="2">
    <source>
        <dbReference type="Proteomes" id="UP000008068"/>
    </source>
</evidence>
<dbReference type="InParanoid" id="G0N6D4"/>
<reference evidence="2" key="1">
    <citation type="submission" date="2011-07" db="EMBL/GenBank/DDBJ databases">
        <authorList>
            <consortium name="Caenorhabditis brenneri Sequencing and Analysis Consortium"/>
            <person name="Wilson R.K."/>
        </authorList>
    </citation>
    <scope>NUCLEOTIDE SEQUENCE [LARGE SCALE GENOMIC DNA]</scope>
    <source>
        <strain evidence="2">PB2801</strain>
    </source>
</reference>
<dbReference type="EMBL" id="GL379843">
    <property type="protein sequence ID" value="EGT53695.1"/>
    <property type="molecule type" value="Genomic_DNA"/>
</dbReference>
<protein>
    <submittedName>
        <fullName evidence="1">Uncharacterized protein</fullName>
    </submittedName>
</protein>